<accession>A0ABM5FI21</accession>
<keyword evidence="13" id="KW-1185">Reference proteome</keyword>
<feature type="compositionally biased region" description="Basic and acidic residues" evidence="10">
    <location>
        <begin position="1"/>
        <end position="26"/>
    </location>
</feature>
<evidence type="ECO:0000256" key="1">
    <source>
        <dbReference type="ARBA" id="ARBA00004479"/>
    </source>
</evidence>
<dbReference type="InterPro" id="IPR003006">
    <property type="entry name" value="Ig/MHC_CS"/>
</dbReference>
<evidence type="ECO:0000256" key="4">
    <source>
        <dbReference type="ARBA" id="ARBA00022989"/>
    </source>
</evidence>
<evidence type="ECO:0000313" key="14">
    <source>
        <dbReference type="RefSeq" id="XP_072845054.1"/>
    </source>
</evidence>
<dbReference type="Gene3D" id="3.10.320.10">
    <property type="entry name" value="Class II Histocompatibility Antigen, M Beta Chain, Chain B, domain 1"/>
    <property type="match status" value="1"/>
</dbReference>
<evidence type="ECO:0000313" key="13">
    <source>
        <dbReference type="Proteomes" id="UP001652642"/>
    </source>
</evidence>
<evidence type="ECO:0000256" key="9">
    <source>
        <dbReference type="ARBA" id="ARBA00023182"/>
    </source>
</evidence>
<sequence>MGPERRAGWQPSEKRGAGARRGEEGVRGGSGSAGATTRGEDSAGGYEPRGEEDSPLGGLTQWEKGSGADQPVARQICPALGPQRASSSAHLWPIGTLSGLPCLATPDVCLALRADWPLGRRGRCLDSQEFSPPPGTEPKTLASDLWGAKVEGGFRFFPASVEEEEGSRLEMGFGILLVAGMMGLVVLSAPPVAEGVAEPPAHFLIQATSECSFQSNGSEAGSGPSPPPPRVRFLDRYFYDRQEIVRFDSDRGEYEAVTTLGEDQARYWNSRREILEDARTMVDAFCRHNYGLAESFASGRKIQPTVKIAPSESSLAQNILLICTVDKFFPSKIKITWFRNGKEEDESRVFTTDLIRNGDWTFQMAVMLEAQPERGDVYACQVEHASFPEPVTVRWEAESKSARSKMWTGVVGIVMGVVFAAAGISFYLKSKKGQAIPQPAGLMS</sequence>
<keyword evidence="9" id="KW-0491">MHC II</keyword>
<dbReference type="InterPro" id="IPR036179">
    <property type="entry name" value="Ig-like_dom_sf"/>
</dbReference>
<dbReference type="InterPro" id="IPR000353">
    <property type="entry name" value="MHC_II_b_N"/>
</dbReference>
<evidence type="ECO:0000256" key="7">
    <source>
        <dbReference type="ARBA" id="ARBA00023157"/>
    </source>
</evidence>
<dbReference type="InterPro" id="IPR003597">
    <property type="entry name" value="Ig_C1-set"/>
</dbReference>
<keyword evidence="7" id="KW-1015">Disulfide bond</keyword>
<comment type="subcellular location">
    <subcellularLocation>
        <location evidence="1">Membrane</location>
        <topology evidence="1">Single-pass type I membrane protein</topology>
    </subcellularLocation>
</comment>
<dbReference type="PROSITE" id="PS50835">
    <property type="entry name" value="IG_LIKE"/>
    <property type="match status" value="1"/>
</dbReference>
<keyword evidence="8" id="KW-0325">Glycoprotein</keyword>
<dbReference type="PROSITE" id="PS00290">
    <property type="entry name" value="IG_MHC"/>
    <property type="match status" value="1"/>
</dbReference>
<proteinExistence type="predicted"/>
<dbReference type="InterPro" id="IPR013783">
    <property type="entry name" value="Ig-like_fold"/>
</dbReference>
<dbReference type="PANTHER" id="PTHR19944:SF99">
    <property type="entry name" value="HLA CLASS II HISTOCOMPATIBILITY ANTIGEN, DRB1 BETA CHAIN"/>
    <property type="match status" value="1"/>
</dbReference>
<evidence type="ECO:0000256" key="11">
    <source>
        <dbReference type="SAM" id="Phobius"/>
    </source>
</evidence>
<dbReference type="InterPro" id="IPR014745">
    <property type="entry name" value="MHC_II_a/b_N"/>
</dbReference>
<evidence type="ECO:0000256" key="6">
    <source>
        <dbReference type="ARBA" id="ARBA00023136"/>
    </source>
</evidence>
<evidence type="ECO:0000256" key="5">
    <source>
        <dbReference type="ARBA" id="ARBA00023130"/>
    </source>
</evidence>
<evidence type="ECO:0000256" key="8">
    <source>
        <dbReference type="ARBA" id="ARBA00023180"/>
    </source>
</evidence>
<reference evidence="14" key="2">
    <citation type="submission" date="2025-08" db="UniProtKB">
        <authorList>
            <consortium name="RefSeq"/>
        </authorList>
    </citation>
    <scope>IDENTIFICATION</scope>
</reference>
<gene>
    <name evidence="14" type="primary">LOC110070985</name>
</gene>
<organism evidence="13 14">
    <name type="scientific">Pogona vitticeps</name>
    <name type="common">central bearded dragon</name>
    <dbReference type="NCBI Taxonomy" id="103695"/>
    <lineage>
        <taxon>Eukaryota</taxon>
        <taxon>Metazoa</taxon>
        <taxon>Chordata</taxon>
        <taxon>Craniata</taxon>
        <taxon>Vertebrata</taxon>
        <taxon>Euteleostomi</taxon>
        <taxon>Lepidosauria</taxon>
        <taxon>Squamata</taxon>
        <taxon>Bifurcata</taxon>
        <taxon>Unidentata</taxon>
        <taxon>Episquamata</taxon>
        <taxon>Toxicofera</taxon>
        <taxon>Iguania</taxon>
        <taxon>Acrodonta</taxon>
        <taxon>Agamidae</taxon>
        <taxon>Amphibolurinae</taxon>
        <taxon>Pogona</taxon>
    </lineage>
</organism>
<dbReference type="InterPro" id="IPR050160">
    <property type="entry name" value="MHC/Immunoglobulin"/>
</dbReference>
<dbReference type="RefSeq" id="XP_072845054.1">
    <property type="nucleotide sequence ID" value="XM_072988953.1"/>
</dbReference>
<dbReference type="Pfam" id="PF07654">
    <property type="entry name" value="C1-set"/>
    <property type="match status" value="1"/>
</dbReference>
<dbReference type="SUPFAM" id="SSF48726">
    <property type="entry name" value="Immunoglobulin"/>
    <property type="match status" value="1"/>
</dbReference>
<keyword evidence="2 11" id="KW-0812">Transmembrane</keyword>
<feature type="domain" description="Ig-like" evidence="12">
    <location>
        <begin position="304"/>
        <end position="392"/>
    </location>
</feature>
<evidence type="ECO:0000256" key="2">
    <source>
        <dbReference type="ARBA" id="ARBA00022692"/>
    </source>
</evidence>
<keyword evidence="5" id="KW-1064">Adaptive immunity</keyword>
<evidence type="ECO:0000256" key="3">
    <source>
        <dbReference type="ARBA" id="ARBA00022859"/>
    </source>
</evidence>
<feature type="region of interest" description="Disordered" evidence="10">
    <location>
        <begin position="1"/>
        <end position="70"/>
    </location>
</feature>
<keyword evidence="6 11" id="KW-0472">Membrane</keyword>
<evidence type="ECO:0000259" key="12">
    <source>
        <dbReference type="PROSITE" id="PS50835"/>
    </source>
</evidence>
<keyword evidence="4 11" id="KW-1133">Transmembrane helix</keyword>
<evidence type="ECO:0000256" key="10">
    <source>
        <dbReference type="SAM" id="MobiDB-lite"/>
    </source>
</evidence>
<dbReference type="Gene3D" id="2.60.40.10">
    <property type="entry name" value="Immunoglobulins"/>
    <property type="match status" value="1"/>
</dbReference>
<dbReference type="PANTHER" id="PTHR19944">
    <property type="entry name" value="MHC CLASS II-RELATED"/>
    <property type="match status" value="1"/>
</dbReference>
<dbReference type="GeneID" id="110070985"/>
<dbReference type="SUPFAM" id="SSF54452">
    <property type="entry name" value="MHC antigen-recognition domain"/>
    <property type="match status" value="1"/>
</dbReference>
<name>A0ABM5FI21_9SAUR</name>
<dbReference type="Pfam" id="PF00969">
    <property type="entry name" value="MHC_II_beta"/>
    <property type="match status" value="1"/>
</dbReference>
<feature type="transmembrane region" description="Helical" evidence="11">
    <location>
        <begin position="406"/>
        <end position="428"/>
    </location>
</feature>
<dbReference type="InterPro" id="IPR011162">
    <property type="entry name" value="MHC_I/II-like_Ag-recog"/>
</dbReference>
<keyword evidence="3" id="KW-0391">Immunity</keyword>
<protein>
    <submittedName>
        <fullName evidence="14">H-2 class II histocompatibility antigen, E-S beta chain-like</fullName>
    </submittedName>
</protein>
<dbReference type="SMART" id="SM00407">
    <property type="entry name" value="IGc1"/>
    <property type="match status" value="1"/>
</dbReference>
<dbReference type="Proteomes" id="UP001652642">
    <property type="component" value="Chromosome 2"/>
</dbReference>
<reference evidence="13" key="1">
    <citation type="submission" date="2025-05" db="UniProtKB">
        <authorList>
            <consortium name="RefSeq"/>
        </authorList>
    </citation>
    <scope>NUCLEOTIDE SEQUENCE [LARGE SCALE GENOMIC DNA]</scope>
</reference>
<dbReference type="InterPro" id="IPR007110">
    <property type="entry name" value="Ig-like_dom"/>
</dbReference>
<dbReference type="SMART" id="SM00921">
    <property type="entry name" value="MHC_II_beta"/>
    <property type="match status" value="1"/>
</dbReference>